<dbReference type="EMBL" id="JAMXLR010000073">
    <property type="protein sequence ID" value="MCO6046486.1"/>
    <property type="molecule type" value="Genomic_DNA"/>
</dbReference>
<gene>
    <name evidence="1" type="ORF">NG895_21515</name>
</gene>
<comment type="caution">
    <text evidence="1">The sequence shown here is derived from an EMBL/GenBank/DDBJ whole genome shotgun (WGS) entry which is preliminary data.</text>
</comment>
<proteinExistence type="predicted"/>
<sequence length="1210" mass="127940">MLFAMAGRWLSARAQTGGAKRKLLVVLVAVVALVLFAPTIALYSPLRQQILTTAVPPSVGALSVGNLSIGWITPLSATNVTLLDPEGNRLAQIERLTIDRTVIGFAVDSSDLGTIRLENATIYALARGDGSNIEDAIARAVLAASDKPSDLGSESRGPDYKLEIVGGQILSRDAATGETWSVESLAATVTHPARGPMQVEATGLVRPAPAAVGGASAPAGTTNAGRFELHWGAGPVQDTDGARLVCQDLPMAALAPWLRRIDSQMALTGVLTGDMAVTYPKEKYDSLSGETTGRISLANFAVTSTALAGDTLSVEDTKLAWKCTASGGRVSVENLSLASDVAMFDLLGTFDERLVRGVAAGKNHWHDLATGGDLQVEGKVNLARLAQRLPNLFKVREGTTITSGQIQFTARTMAQDTGHQVTASLNTTPLAGTTRGRAIEWDAPLDIDLVARHTHDGWRFDNLTCRSEFLQVSGSGDARRMDVTGQVDLDELTSRLDQFVDLTDWQLAGRGEVTARCSRDTTGEFVADASGKLNDFVIAYRGGQIIVEPQLEWKLKAMGASASNAIWPNRLSGAQLILSGAGDKLDLKLTQPTLLEETWVATDWPVSITSSGRLDGWARRLRPWIDLSAWNTAGQLELSARGRVRATPLVVSIAESSATIVGLRAASTEWLVDEPKVQWSGDIAWDSTTSTLVSQSGQLVSSTVSASFRDWFWTADPQQTNRVGGLAAVRMNLGRLARAQRLPAGEQRRIQPLGEISGNVKLAAQSGQVVAAVDLGGQNIEVQKPQPALPGAPPTMQTIWREPTLRVVGTVSYAPQQDRVKFDGLQTQSSTLTIAASGSIDGVSTSQMVNLAGTVDYDLASLSPILAQYVGEGLSVVGREQAKFEFKGPLAQVASGQALAVQPSGTGGASPATITQVSAVSGGVASWYGRVLAPWQSASFYGLPIGQGRISAELKSGQVIIEPLDLAVSGGRLTFAPSIRLVPAPGEVTLPAGPLLTNIHITPDVSNRMLKYIVPYIASATQTEGMFSLTLTGGRVPLGSPDKSDIAGRLDVKSVRVVPGPSIAELGALASEIERVVKGRGLLGAVGGGGQSEPFTLLSVSDRSLDFRMVDGRIYHQGLEFQIGKLVLRSRGSVGLDETVSAMLEVEIPSEGRLRNIGITKIEVPVTGTLGSIRIDKSAAVQSLVQQLGGQFLNEESIGNALDKLFGGDR</sequence>
<organism evidence="1 2">
    <name type="scientific">Aeoliella straminimaris</name>
    <dbReference type="NCBI Taxonomy" id="2954799"/>
    <lineage>
        <taxon>Bacteria</taxon>
        <taxon>Pseudomonadati</taxon>
        <taxon>Planctomycetota</taxon>
        <taxon>Planctomycetia</taxon>
        <taxon>Pirellulales</taxon>
        <taxon>Lacipirellulaceae</taxon>
        <taxon>Aeoliella</taxon>
    </lineage>
</organism>
<dbReference type="RefSeq" id="WP_252854599.1">
    <property type="nucleotide sequence ID" value="NZ_JAMXLR010000073.1"/>
</dbReference>
<keyword evidence="2" id="KW-1185">Reference proteome</keyword>
<evidence type="ECO:0000313" key="1">
    <source>
        <dbReference type="EMBL" id="MCO6046486.1"/>
    </source>
</evidence>
<evidence type="ECO:0000313" key="2">
    <source>
        <dbReference type="Proteomes" id="UP001155241"/>
    </source>
</evidence>
<accession>A0A9X2FIX7</accession>
<reference evidence="1" key="1">
    <citation type="submission" date="2022-06" db="EMBL/GenBank/DDBJ databases">
        <title>Aeoliella straminimaris, a novel planctomycete from sediments.</title>
        <authorList>
            <person name="Vitorino I.R."/>
            <person name="Lage O.M."/>
        </authorList>
    </citation>
    <scope>NUCLEOTIDE SEQUENCE</scope>
    <source>
        <strain evidence="1">ICT_H6.2</strain>
    </source>
</reference>
<name>A0A9X2FIX7_9BACT</name>
<dbReference type="AlphaFoldDB" id="A0A9X2FIX7"/>
<dbReference type="Proteomes" id="UP001155241">
    <property type="component" value="Unassembled WGS sequence"/>
</dbReference>
<protein>
    <submittedName>
        <fullName evidence="1">Uncharacterized protein</fullName>
    </submittedName>
</protein>